<name>A0A016VG01_9BILA</name>
<organism evidence="2 3">
    <name type="scientific">Ancylostoma ceylanicum</name>
    <dbReference type="NCBI Taxonomy" id="53326"/>
    <lineage>
        <taxon>Eukaryota</taxon>
        <taxon>Metazoa</taxon>
        <taxon>Ecdysozoa</taxon>
        <taxon>Nematoda</taxon>
        <taxon>Chromadorea</taxon>
        <taxon>Rhabditida</taxon>
        <taxon>Rhabditina</taxon>
        <taxon>Rhabditomorpha</taxon>
        <taxon>Strongyloidea</taxon>
        <taxon>Ancylostomatidae</taxon>
        <taxon>Ancylostomatinae</taxon>
        <taxon>Ancylostoma</taxon>
    </lineage>
</organism>
<proteinExistence type="predicted"/>
<evidence type="ECO:0000313" key="2">
    <source>
        <dbReference type="EMBL" id="EYC26350.1"/>
    </source>
</evidence>
<dbReference type="EMBL" id="JARK01001346">
    <property type="protein sequence ID" value="EYC26350.1"/>
    <property type="molecule type" value="Genomic_DNA"/>
</dbReference>
<reference evidence="3" key="1">
    <citation type="journal article" date="2015" name="Nat. Genet.">
        <title>The genome and transcriptome of the zoonotic hookworm Ancylostoma ceylanicum identify infection-specific gene families.</title>
        <authorList>
            <person name="Schwarz E.M."/>
            <person name="Hu Y."/>
            <person name="Antoshechkin I."/>
            <person name="Miller M.M."/>
            <person name="Sternberg P.W."/>
            <person name="Aroian R.V."/>
        </authorList>
    </citation>
    <scope>NUCLEOTIDE SEQUENCE</scope>
    <source>
        <strain evidence="3">HY135</strain>
    </source>
</reference>
<gene>
    <name evidence="2" type="primary">Acey_s0010.g1105</name>
    <name evidence="2" type="ORF">Y032_0010g1105</name>
</gene>
<protein>
    <submittedName>
        <fullName evidence="2">Uncharacterized protein</fullName>
    </submittedName>
</protein>
<comment type="caution">
    <text evidence="2">The sequence shown here is derived from an EMBL/GenBank/DDBJ whole genome shotgun (WGS) entry which is preliminary data.</text>
</comment>
<evidence type="ECO:0000256" key="1">
    <source>
        <dbReference type="SAM" id="MobiDB-lite"/>
    </source>
</evidence>
<feature type="region of interest" description="Disordered" evidence="1">
    <location>
        <begin position="54"/>
        <end position="75"/>
    </location>
</feature>
<dbReference type="Proteomes" id="UP000024635">
    <property type="component" value="Unassembled WGS sequence"/>
</dbReference>
<dbReference type="AlphaFoldDB" id="A0A016VG01"/>
<evidence type="ECO:0000313" key="3">
    <source>
        <dbReference type="Proteomes" id="UP000024635"/>
    </source>
</evidence>
<sequence length="90" mass="9689">MFFCCSSYTRETPKSSTILKAATKTRTEVADLRGIAVQAAGNLESSVSLHSGSEMFKGSEPVPNADSSDIDGKIQNDQPNPLWFIPVVIV</sequence>
<keyword evidence="3" id="KW-1185">Reference proteome</keyword>
<accession>A0A016VG01</accession>